<sequence length="105" mass="11601">MEAGQFSRLYLRAPPETVDQIGSEIVGEQKDSGNRRAQTGMTSIRGENIAASSFGHRGKHGSRRGARSESMSLGRYLDHSGMWFRTGRYPGAGLQVRCRHGHLRA</sequence>
<dbReference type="EMBL" id="AP018165">
    <property type="protein sequence ID" value="BAX97293.1"/>
    <property type="molecule type" value="Genomic_DNA"/>
</dbReference>
<reference evidence="2 3" key="2">
    <citation type="journal article" date="2017" name="Int. J. Syst. Evol. Microbiol.">
        <title>Mycobacterium stephanolepidis sp. nov., a rapidly growing species related to Mycobacterium chelonae, isolated from marine teleost fish, Stephanolepis cirrhifer.</title>
        <authorList>
            <person name="Fukano H."/>
            <person name="Wada S."/>
            <person name="Kurata O."/>
            <person name="Katayama K."/>
            <person name="Fujiwara N."/>
            <person name="Hoshino Y."/>
        </authorList>
    </citation>
    <scope>NUCLEOTIDE SEQUENCE [LARGE SCALE GENOMIC DNA]</scope>
    <source>
        <strain evidence="2 3">NJB0901</strain>
    </source>
</reference>
<proteinExistence type="predicted"/>
<gene>
    <name evidence="2" type="ORF">MSTE_01977</name>
</gene>
<dbReference type="KEGG" id="mste:MSTE_01977"/>
<name>A0A1Z4EWG0_9MYCO</name>
<accession>A0A1Z4EWG0</accession>
<organism evidence="2 3">
    <name type="scientific">[Mycobacterium] stephanolepidis</name>
    <dbReference type="NCBI Taxonomy" id="1520670"/>
    <lineage>
        <taxon>Bacteria</taxon>
        <taxon>Bacillati</taxon>
        <taxon>Actinomycetota</taxon>
        <taxon>Actinomycetes</taxon>
        <taxon>Mycobacteriales</taxon>
        <taxon>Mycobacteriaceae</taxon>
        <taxon>Mycobacteroides</taxon>
    </lineage>
</organism>
<evidence type="ECO:0000313" key="2">
    <source>
        <dbReference type="EMBL" id="BAX97293.1"/>
    </source>
</evidence>
<protein>
    <submittedName>
        <fullName evidence="2">Uncharacterized protein</fullName>
    </submittedName>
</protein>
<evidence type="ECO:0000313" key="3">
    <source>
        <dbReference type="Proteomes" id="UP000217954"/>
    </source>
</evidence>
<reference evidence="3" key="1">
    <citation type="journal article" date="2017" name="Genome Announc.">
        <title>Complete Genome Sequence of Mycobacterium stephanolepidis.</title>
        <authorList>
            <person name="Fukano H."/>
            <person name="Yoshida M."/>
            <person name="Katayama Y."/>
            <person name="Omatsu T."/>
            <person name="Mizutani T."/>
            <person name="Kurata O."/>
            <person name="Wada S."/>
            <person name="Hoshino Y."/>
        </authorList>
    </citation>
    <scope>NUCLEOTIDE SEQUENCE [LARGE SCALE GENOMIC DNA]</scope>
    <source>
        <strain evidence="3">NJB0901</strain>
    </source>
</reference>
<feature type="compositionally biased region" description="Basic residues" evidence="1">
    <location>
        <begin position="56"/>
        <end position="65"/>
    </location>
</feature>
<keyword evidence="3" id="KW-1185">Reference proteome</keyword>
<feature type="region of interest" description="Disordered" evidence="1">
    <location>
        <begin position="28"/>
        <end position="71"/>
    </location>
</feature>
<evidence type="ECO:0000256" key="1">
    <source>
        <dbReference type="SAM" id="MobiDB-lite"/>
    </source>
</evidence>
<dbReference type="Proteomes" id="UP000217954">
    <property type="component" value="Chromosome"/>
</dbReference>
<dbReference type="AlphaFoldDB" id="A0A1Z4EWG0"/>